<dbReference type="Gene3D" id="1.10.357.10">
    <property type="entry name" value="Tetracycline Repressor, domain 2"/>
    <property type="match status" value="1"/>
</dbReference>
<dbReference type="GO" id="GO:0003677">
    <property type="term" value="F:DNA binding"/>
    <property type="evidence" value="ECO:0007669"/>
    <property type="project" value="UniProtKB-UniRule"/>
</dbReference>
<dbReference type="EMBL" id="SLXK01000049">
    <property type="protein sequence ID" value="TCP20782.1"/>
    <property type="molecule type" value="Genomic_DNA"/>
</dbReference>
<accession>A0A4R2NHR2</accession>
<dbReference type="PANTHER" id="PTHR43479">
    <property type="entry name" value="ACREF/ENVCD OPERON REPRESSOR-RELATED"/>
    <property type="match status" value="1"/>
</dbReference>
<evidence type="ECO:0000313" key="4">
    <source>
        <dbReference type="EMBL" id="TCP20782.1"/>
    </source>
</evidence>
<keyword evidence="1 2" id="KW-0238">DNA-binding</keyword>
<protein>
    <submittedName>
        <fullName evidence="4">TetR family transcriptional regulator</fullName>
    </submittedName>
</protein>
<gene>
    <name evidence="4" type="ORF">EV207_14919</name>
</gene>
<dbReference type="PRINTS" id="PR00455">
    <property type="entry name" value="HTHTETR"/>
</dbReference>
<evidence type="ECO:0000256" key="1">
    <source>
        <dbReference type="ARBA" id="ARBA00023125"/>
    </source>
</evidence>
<evidence type="ECO:0000313" key="5">
    <source>
        <dbReference type="Proteomes" id="UP000295416"/>
    </source>
</evidence>
<dbReference type="AlphaFoldDB" id="A0A4R2NHR2"/>
<dbReference type="PANTHER" id="PTHR43479:SF11">
    <property type="entry name" value="ACREF_ENVCD OPERON REPRESSOR-RELATED"/>
    <property type="match status" value="1"/>
</dbReference>
<dbReference type="InterPro" id="IPR050624">
    <property type="entry name" value="HTH-type_Tx_Regulator"/>
</dbReference>
<comment type="caution">
    <text evidence="4">The sequence shown here is derived from an EMBL/GenBank/DDBJ whole genome shotgun (WGS) entry which is preliminary data.</text>
</comment>
<dbReference type="SUPFAM" id="SSF46689">
    <property type="entry name" value="Homeodomain-like"/>
    <property type="match status" value="1"/>
</dbReference>
<dbReference type="PROSITE" id="PS50977">
    <property type="entry name" value="HTH_TETR_2"/>
    <property type="match status" value="1"/>
</dbReference>
<sequence length="203" mass="23402">MTKDKLIRAAINNFSKYGYQGATMSNIAKDAGIKPASIYYFFENKEELIREAVQAILNHHFASMKETFYEKERENVNVLFSELFGKIVLHHTENEDETKAYVIMVNSPISNIKKQISDYLHTYNNWLVEQLTSSIRRHHPDLEEATISEMIDYFIFIGNGLFWGVVIHDKAGIQRNLTQASHLMAQYVTQILGSGQNEKQQGH</sequence>
<organism evidence="4 5">
    <name type="scientific">Scopulibacillus darangshiensis</name>
    <dbReference type="NCBI Taxonomy" id="442528"/>
    <lineage>
        <taxon>Bacteria</taxon>
        <taxon>Bacillati</taxon>
        <taxon>Bacillota</taxon>
        <taxon>Bacilli</taxon>
        <taxon>Bacillales</taxon>
        <taxon>Sporolactobacillaceae</taxon>
        <taxon>Scopulibacillus</taxon>
    </lineage>
</organism>
<feature type="domain" description="HTH tetR-type" evidence="3">
    <location>
        <begin position="1"/>
        <end position="60"/>
    </location>
</feature>
<keyword evidence="5" id="KW-1185">Reference proteome</keyword>
<name>A0A4R2NHR2_9BACL</name>
<dbReference type="RefSeq" id="WP_132747963.1">
    <property type="nucleotide sequence ID" value="NZ_SLXK01000049.1"/>
</dbReference>
<dbReference type="InterPro" id="IPR009057">
    <property type="entry name" value="Homeodomain-like_sf"/>
</dbReference>
<proteinExistence type="predicted"/>
<dbReference type="InterPro" id="IPR001647">
    <property type="entry name" value="HTH_TetR"/>
</dbReference>
<feature type="DNA-binding region" description="H-T-H motif" evidence="2">
    <location>
        <begin position="23"/>
        <end position="42"/>
    </location>
</feature>
<evidence type="ECO:0000259" key="3">
    <source>
        <dbReference type="PROSITE" id="PS50977"/>
    </source>
</evidence>
<reference evidence="4 5" key="1">
    <citation type="submission" date="2019-03" db="EMBL/GenBank/DDBJ databases">
        <title>Genomic Encyclopedia of Type Strains, Phase IV (KMG-IV): sequencing the most valuable type-strain genomes for metagenomic binning, comparative biology and taxonomic classification.</title>
        <authorList>
            <person name="Goeker M."/>
        </authorList>
    </citation>
    <scope>NUCLEOTIDE SEQUENCE [LARGE SCALE GENOMIC DNA]</scope>
    <source>
        <strain evidence="4 5">DSM 19377</strain>
    </source>
</reference>
<dbReference type="Pfam" id="PF00440">
    <property type="entry name" value="TetR_N"/>
    <property type="match status" value="1"/>
</dbReference>
<evidence type="ECO:0000256" key="2">
    <source>
        <dbReference type="PROSITE-ProRule" id="PRU00335"/>
    </source>
</evidence>
<dbReference type="Proteomes" id="UP000295416">
    <property type="component" value="Unassembled WGS sequence"/>
</dbReference>
<dbReference type="OrthoDB" id="9814200at2"/>